<dbReference type="EMBL" id="MU001631">
    <property type="protein sequence ID" value="KAF2488010.1"/>
    <property type="molecule type" value="Genomic_DNA"/>
</dbReference>
<proteinExistence type="predicted"/>
<protein>
    <recommendedName>
        <fullName evidence="1">ABM domain-containing protein</fullName>
    </recommendedName>
</protein>
<dbReference type="RefSeq" id="XP_033594579.1">
    <property type="nucleotide sequence ID" value="XM_033736474.1"/>
</dbReference>
<dbReference type="PANTHER" id="PTHR40624:SF1">
    <property type="entry name" value="BIOSYNTHESIS MONOOXYGENASE, PUTATIVE (AFU_ORTHOLOGUE AFUA_1G12025)-RELATED"/>
    <property type="match status" value="1"/>
</dbReference>
<feature type="domain" description="ABM" evidence="1">
    <location>
        <begin position="6"/>
        <end position="97"/>
    </location>
</feature>
<dbReference type="Gene3D" id="3.30.70.100">
    <property type="match status" value="1"/>
</dbReference>
<dbReference type="SUPFAM" id="SSF54909">
    <property type="entry name" value="Dimeric alpha+beta barrel"/>
    <property type="match status" value="1"/>
</dbReference>
<accession>A0A6A6Q6J7</accession>
<dbReference type="OrthoDB" id="10011777at2759"/>
<keyword evidence="3" id="KW-1185">Reference proteome</keyword>
<dbReference type="AlphaFoldDB" id="A0A6A6Q6J7"/>
<evidence type="ECO:0000313" key="2">
    <source>
        <dbReference type="EMBL" id="KAF2488010.1"/>
    </source>
</evidence>
<organism evidence="2 3">
    <name type="scientific">Neohortaea acidophila</name>
    <dbReference type="NCBI Taxonomy" id="245834"/>
    <lineage>
        <taxon>Eukaryota</taxon>
        <taxon>Fungi</taxon>
        <taxon>Dikarya</taxon>
        <taxon>Ascomycota</taxon>
        <taxon>Pezizomycotina</taxon>
        <taxon>Dothideomycetes</taxon>
        <taxon>Dothideomycetidae</taxon>
        <taxon>Mycosphaerellales</taxon>
        <taxon>Teratosphaeriaceae</taxon>
        <taxon>Neohortaea</taxon>
    </lineage>
</organism>
<sequence>MSQAEVGIVAILQTTPEKADRLKEVLAQAAKWIHEHEPESLAFAFYEERNGDGVRISIYERYASQAAVDKHESSDNYKKVFQTMGDEELLAGAPTILKAPFAGGFLR</sequence>
<evidence type="ECO:0000313" key="3">
    <source>
        <dbReference type="Proteomes" id="UP000799767"/>
    </source>
</evidence>
<dbReference type="InterPro" id="IPR007138">
    <property type="entry name" value="ABM_dom"/>
</dbReference>
<dbReference type="PANTHER" id="PTHR40624">
    <property type="entry name" value="BIOSYNTHESIS MONOOXYGENASE, PUTATIVE (AFU_ORTHOLOGUE AFUA_1G12025)-RELATED"/>
    <property type="match status" value="1"/>
</dbReference>
<name>A0A6A6Q6J7_9PEZI</name>
<gene>
    <name evidence="2" type="ORF">BDY17DRAFT_320518</name>
</gene>
<dbReference type="Pfam" id="PF03992">
    <property type="entry name" value="ABM"/>
    <property type="match status" value="1"/>
</dbReference>
<dbReference type="InterPro" id="IPR011008">
    <property type="entry name" value="Dimeric_a/b-barrel"/>
</dbReference>
<reference evidence="2" key="1">
    <citation type="journal article" date="2020" name="Stud. Mycol.">
        <title>101 Dothideomycetes genomes: a test case for predicting lifestyles and emergence of pathogens.</title>
        <authorList>
            <person name="Haridas S."/>
            <person name="Albert R."/>
            <person name="Binder M."/>
            <person name="Bloem J."/>
            <person name="Labutti K."/>
            <person name="Salamov A."/>
            <person name="Andreopoulos B."/>
            <person name="Baker S."/>
            <person name="Barry K."/>
            <person name="Bills G."/>
            <person name="Bluhm B."/>
            <person name="Cannon C."/>
            <person name="Castanera R."/>
            <person name="Culley D."/>
            <person name="Daum C."/>
            <person name="Ezra D."/>
            <person name="Gonzalez J."/>
            <person name="Henrissat B."/>
            <person name="Kuo A."/>
            <person name="Liang C."/>
            <person name="Lipzen A."/>
            <person name="Lutzoni F."/>
            <person name="Magnuson J."/>
            <person name="Mondo S."/>
            <person name="Nolan M."/>
            <person name="Ohm R."/>
            <person name="Pangilinan J."/>
            <person name="Park H.-J."/>
            <person name="Ramirez L."/>
            <person name="Alfaro M."/>
            <person name="Sun H."/>
            <person name="Tritt A."/>
            <person name="Yoshinaga Y."/>
            <person name="Zwiers L.-H."/>
            <person name="Turgeon B."/>
            <person name="Goodwin S."/>
            <person name="Spatafora J."/>
            <person name="Crous P."/>
            <person name="Grigoriev I."/>
        </authorList>
    </citation>
    <scope>NUCLEOTIDE SEQUENCE</scope>
    <source>
        <strain evidence="2">CBS 113389</strain>
    </source>
</reference>
<evidence type="ECO:0000259" key="1">
    <source>
        <dbReference type="PROSITE" id="PS51725"/>
    </source>
</evidence>
<dbReference type="GeneID" id="54477476"/>
<dbReference type="PROSITE" id="PS51725">
    <property type="entry name" value="ABM"/>
    <property type="match status" value="1"/>
</dbReference>
<dbReference type="Proteomes" id="UP000799767">
    <property type="component" value="Unassembled WGS sequence"/>
</dbReference>